<dbReference type="OrthoDB" id="1717299at2759"/>
<sequence length="231" mass="25936">MKIHQKFLNLEGTSHDKTPLWKTIWSLDIPPRVRMFFAWRLCHGALPTKDNIAKRISTIDTECAICGHILEMDVHVLLQCPLATQVWEGSPFRNYFWNRSFLTMWDYLDEAVRSLAVEELGNLNGRNRFIFQSPDYNLSNLNHRALAFVSSYRSARCADEVAHEQHDSAWRPPPMGVMKGGWGLGVVIRNSEGDMYGCDSTEHGGYGTYSTGGKGMLMGSSTGEGVGVDSC</sequence>
<evidence type="ECO:0000313" key="2">
    <source>
        <dbReference type="EMBL" id="KAJ8422343.1"/>
    </source>
</evidence>
<dbReference type="Proteomes" id="UP001153076">
    <property type="component" value="Unassembled WGS sequence"/>
</dbReference>
<feature type="domain" description="Reverse transcriptase zinc-binding" evidence="1">
    <location>
        <begin position="15"/>
        <end position="87"/>
    </location>
</feature>
<reference evidence="2" key="1">
    <citation type="submission" date="2022-04" db="EMBL/GenBank/DDBJ databases">
        <title>Carnegiea gigantea Genome sequencing and assembly v2.</title>
        <authorList>
            <person name="Copetti D."/>
            <person name="Sanderson M.J."/>
            <person name="Burquez A."/>
            <person name="Wojciechowski M.F."/>
        </authorList>
    </citation>
    <scope>NUCLEOTIDE SEQUENCE</scope>
    <source>
        <strain evidence="2">SGP5-SGP5p</strain>
        <tissue evidence="2">Aerial part</tissue>
    </source>
</reference>
<protein>
    <recommendedName>
        <fullName evidence="1">Reverse transcriptase zinc-binding domain-containing protein</fullName>
    </recommendedName>
</protein>
<name>A0A9Q1JKH9_9CARY</name>
<gene>
    <name evidence="2" type="ORF">Cgig2_006313</name>
</gene>
<comment type="caution">
    <text evidence="2">The sequence shown here is derived from an EMBL/GenBank/DDBJ whole genome shotgun (WGS) entry which is preliminary data.</text>
</comment>
<evidence type="ECO:0000259" key="1">
    <source>
        <dbReference type="Pfam" id="PF13966"/>
    </source>
</evidence>
<proteinExistence type="predicted"/>
<dbReference type="EMBL" id="JAKOGI010002288">
    <property type="protein sequence ID" value="KAJ8422343.1"/>
    <property type="molecule type" value="Genomic_DNA"/>
</dbReference>
<keyword evidence="3" id="KW-1185">Reference proteome</keyword>
<dbReference type="AlphaFoldDB" id="A0A9Q1JKH9"/>
<dbReference type="Pfam" id="PF13966">
    <property type="entry name" value="zf-RVT"/>
    <property type="match status" value="1"/>
</dbReference>
<organism evidence="2 3">
    <name type="scientific">Carnegiea gigantea</name>
    <dbReference type="NCBI Taxonomy" id="171969"/>
    <lineage>
        <taxon>Eukaryota</taxon>
        <taxon>Viridiplantae</taxon>
        <taxon>Streptophyta</taxon>
        <taxon>Embryophyta</taxon>
        <taxon>Tracheophyta</taxon>
        <taxon>Spermatophyta</taxon>
        <taxon>Magnoliopsida</taxon>
        <taxon>eudicotyledons</taxon>
        <taxon>Gunneridae</taxon>
        <taxon>Pentapetalae</taxon>
        <taxon>Caryophyllales</taxon>
        <taxon>Cactineae</taxon>
        <taxon>Cactaceae</taxon>
        <taxon>Cactoideae</taxon>
        <taxon>Echinocereeae</taxon>
        <taxon>Carnegiea</taxon>
    </lineage>
</organism>
<dbReference type="InterPro" id="IPR026960">
    <property type="entry name" value="RVT-Znf"/>
</dbReference>
<evidence type="ECO:0000313" key="3">
    <source>
        <dbReference type="Proteomes" id="UP001153076"/>
    </source>
</evidence>
<accession>A0A9Q1JKH9</accession>